<feature type="transmembrane region" description="Helical" evidence="1">
    <location>
        <begin position="46"/>
        <end position="64"/>
    </location>
</feature>
<evidence type="ECO:0000313" key="3">
    <source>
        <dbReference type="Proteomes" id="UP000002970"/>
    </source>
</evidence>
<reference evidence="2 3" key="1">
    <citation type="submission" date="2010-12" db="EMBL/GenBank/DDBJ databases">
        <title>The Genome Sequence of Clostridium symbiosum strain WAL-14163.</title>
        <authorList>
            <person name="Earl A."/>
            <person name="Ward D."/>
            <person name="Feldgarden M."/>
            <person name="Gevers D."/>
            <person name="Finegold S.M."/>
            <person name="Summanen P.H."/>
            <person name="Molitoris D.R."/>
            <person name="Vaisanen M.L."/>
            <person name="Daigneault M."/>
            <person name="Young S.K."/>
            <person name="Zeng Q."/>
            <person name="Gargeya S."/>
            <person name="Fitzgerald M."/>
            <person name="Haas B."/>
            <person name="Abouelleil A."/>
            <person name="Alvarado L."/>
            <person name="Arachchi H.M."/>
            <person name="Berlin A."/>
            <person name="Brown A."/>
            <person name="Chapman S.B."/>
            <person name="Chen Z."/>
            <person name="Dunbar C."/>
            <person name="Freedman E."/>
            <person name="Gearin G."/>
            <person name="Gellesch M."/>
            <person name="Goldberg J."/>
            <person name="Griggs A."/>
            <person name="Gujja S."/>
            <person name="Heilman E."/>
            <person name="Heiman D."/>
            <person name="Howarth C."/>
            <person name="Larson L."/>
            <person name="Lui A."/>
            <person name="MacDonald P.J.P."/>
            <person name="Mehta T."/>
            <person name="Montmayeur A."/>
            <person name="Murphy C."/>
            <person name="Neiman D."/>
            <person name="Pearson M."/>
            <person name="Priest M."/>
            <person name="Roberts A."/>
            <person name="Saif S."/>
            <person name="Shea T."/>
            <person name="Shenoy N."/>
            <person name="Sisk P."/>
            <person name="Stolte C."/>
            <person name="Sykes S."/>
            <person name="White J."/>
            <person name="Yandava C."/>
            <person name="Nusbaum C."/>
            <person name="Birren B."/>
        </authorList>
    </citation>
    <scope>NUCLEOTIDE SEQUENCE [LARGE SCALE GENOMIC DNA]</scope>
    <source>
        <strain evidence="2 3">WAL-14163</strain>
    </source>
</reference>
<dbReference type="AlphaFoldDB" id="E7GPN5"/>
<dbReference type="HOGENOM" id="CLU_1774210_0_0_9"/>
<evidence type="ECO:0000313" key="2">
    <source>
        <dbReference type="EMBL" id="EGA93145.1"/>
    </source>
</evidence>
<keyword evidence="1" id="KW-0812">Transmembrane</keyword>
<feature type="transmembrane region" description="Helical" evidence="1">
    <location>
        <begin position="84"/>
        <end position="111"/>
    </location>
</feature>
<sequence>MAVLPGSSGLDSADNWNARQIFYTEDKALVPIETDPEIRLENQRRITFSWGKVLGQLFIMFALYCGKIMEMVRETENTTKTGKAMIYTVATVIVGTVALVFLTMQIVMLFLDKDTEERRYDRIAEFPSSFEELGGYTFEEGWSEKS</sequence>
<keyword evidence="3" id="KW-1185">Reference proteome</keyword>
<accession>E7GPN5</accession>
<gene>
    <name evidence="2" type="ORF">HMPREF9474_02880</name>
</gene>
<comment type="caution">
    <text evidence="2">The sequence shown here is derived from an EMBL/GenBank/DDBJ whole genome shotgun (WGS) entry which is preliminary data.</text>
</comment>
<dbReference type="Proteomes" id="UP000002970">
    <property type="component" value="Unassembled WGS sequence"/>
</dbReference>
<dbReference type="EMBL" id="ADLQ01000067">
    <property type="protein sequence ID" value="EGA93145.1"/>
    <property type="molecule type" value="Genomic_DNA"/>
</dbReference>
<evidence type="ECO:0000256" key="1">
    <source>
        <dbReference type="SAM" id="Phobius"/>
    </source>
</evidence>
<proteinExistence type="predicted"/>
<name>E7GPN5_CLOS6</name>
<protein>
    <submittedName>
        <fullName evidence="2">Uncharacterized protein</fullName>
    </submittedName>
</protein>
<keyword evidence="1" id="KW-1133">Transmembrane helix</keyword>
<organism evidence="2 3">
    <name type="scientific">Clostridium symbiosum (strain WAL-14163)</name>
    <dbReference type="NCBI Taxonomy" id="742740"/>
    <lineage>
        <taxon>Bacteria</taxon>
        <taxon>Bacillati</taxon>
        <taxon>Bacillota</taxon>
        <taxon>Clostridia</taxon>
        <taxon>Lachnospirales</taxon>
        <taxon>Lachnospiraceae</taxon>
        <taxon>Otoolea</taxon>
    </lineage>
</organism>
<dbReference type="STRING" id="1512.GCA_900049235_03110"/>
<keyword evidence="1" id="KW-0472">Membrane</keyword>